<proteinExistence type="predicted"/>
<gene>
    <name evidence="1" type="ORF">AGR7A_Lc120563</name>
</gene>
<name>A0A1S7TY20_9HYPH</name>
<evidence type="ECO:0000313" key="1">
    <source>
        <dbReference type="EMBL" id="CVI59489.1"/>
    </source>
</evidence>
<reference evidence="1" key="1">
    <citation type="submission" date="2016-01" db="EMBL/GenBank/DDBJ databases">
        <authorList>
            <person name="Regsiter A."/>
            <person name="william w."/>
        </authorList>
    </citation>
    <scope>NUCLEOTIDE SEQUENCE</scope>
    <source>
        <strain evidence="1">NCPPB 1641</strain>
    </source>
</reference>
<protein>
    <submittedName>
        <fullName evidence="1">Uncharacterized protein</fullName>
    </submittedName>
</protein>
<dbReference type="AlphaFoldDB" id="A0A1S7TY20"/>
<sequence>MRIAINAPRLADLDIAEPVFARFLLAVFPLVISLQLGDAFKPFCPLFISFALATFGNIFVECGGARFQEAYHVTQIEIVEMRHKGDAVTPSATVAAIKDVLDTIYGKPVFAAAARAGADMLLAAQFDVKPLCSLAY</sequence>
<comment type="caution">
    <text evidence="1">The sequence shown here is derived from an EMBL/GenBank/DDBJ whole genome shotgun (WGS) entry which is preliminary data.</text>
</comment>
<evidence type="ECO:0000313" key="2">
    <source>
        <dbReference type="Proteomes" id="UP000192140"/>
    </source>
</evidence>
<keyword evidence="2" id="KW-1185">Reference proteome</keyword>
<dbReference type="Proteomes" id="UP000192140">
    <property type="component" value="Unassembled WGS sequence"/>
</dbReference>
<dbReference type="EMBL" id="FCNP01000033">
    <property type="protein sequence ID" value="CVI59489.1"/>
    <property type="molecule type" value="Genomic_DNA"/>
</dbReference>
<organism evidence="1 2">
    <name type="scientific">Agrobacterium deltaense NCPPB 1641</name>
    <dbReference type="NCBI Taxonomy" id="1183425"/>
    <lineage>
        <taxon>Bacteria</taxon>
        <taxon>Pseudomonadati</taxon>
        <taxon>Pseudomonadota</taxon>
        <taxon>Alphaproteobacteria</taxon>
        <taxon>Hyphomicrobiales</taxon>
        <taxon>Rhizobiaceae</taxon>
        <taxon>Rhizobium/Agrobacterium group</taxon>
        <taxon>Agrobacterium</taxon>
    </lineage>
</organism>
<accession>A0A1S7TY20</accession>